<evidence type="ECO:0000313" key="17">
    <source>
        <dbReference type="EMBL" id="MBL6761619.1"/>
    </source>
</evidence>
<accession>A0A937HG89</accession>
<feature type="transmembrane region" description="Helical" evidence="16">
    <location>
        <begin position="172"/>
        <end position="188"/>
    </location>
</feature>
<evidence type="ECO:0000256" key="13">
    <source>
        <dbReference type="ARBA" id="ARBA00041418"/>
    </source>
</evidence>
<comment type="similarity">
    <text evidence="11">Belongs to the SEDS family. FtsW subfamily.</text>
</comment>
<evidence type="ECO:0000256" key="2">
    <source>
        <dbReference type="ARBA" id="ARBA00022676"/>
    </source>
</evidence>
<dbReference type="EMBL" id="JADHOK010000023">
    <property type="protein sequence ID" value="MBL6761619.1"/>
    <property type="molecule type" value="Genomic_DNA"/>
</dbReference>
<feature type="transmembrane region" description="Helical" evidence="16">
    <location>
        <begin position="195"/>
        <end position="216"/>
    </location>
</feature>
<dbReference type="GO" id="GO:0008360">
    <property type="term" value="P:regulation of cell shape"/>
    <property type="evidence" value="ECO:0007669"/>
    <property type="project" value="UniProtKB-KW"/>
</dbReference>
<evidence type="ECO:0000256" key="1">
    <source>
        <dbReference type="ARBA" id="ARBA00004141"/>
    </source>
</evidence>
<evidence type="ECO:0000256" key="3">
    <source>
        <dbReference type="ARBA" id="ARBA00022679"/>
    </source>
</evidence>
<dbReference type="GO" id="GO:0032153">
    <property type="term" value="C:cell division site"/>
    <property type="evidence" value="ECO:0007669"/>
    <property type="project" value="TreeGrafter"/>
</dbReference>
<feature type="transmembrane region" description="Helical" evidence="16">
    <location>
        <begin position="149"/>
        <end position="166"/>
    </location>
</feature>
<feature type="transmembrane region" description="Helical" evidence="16">
    <location>
        <begin position="277"/>
        <end position="297"/>
    </location>
</feature>
<dbReference type="GO" id="GO:0005886">
    <property type="term" value="C:plasma membrane"/>
    <property type="evidence" value="ECO:0007669"/>
    <property type="project" value="TreeGrafter"/>
</dbReference>
<keyword evidence="17" id="KW-0131">Cell cycle</keyword>
<evidence type="ECO:0000256" key="7">
    <source>
        <dbReference type="ARBA" id="ARBA00022989"/>
    </source>
</evidence>
<feature type="transmembrane region" description="Helical" evidence="16">
    <location>
        <begin position="87"/>
        <end position="107"/>
    </location>
</feature>
<protein>
    <recommendedName>
        <fullName evidence="12">Probable peptidoglycan glycosyltransferase FtsW</fullName>
        <ecNumber evidence="14">2.4.99.28</ecNumber>
    </recommendedName>
    <alternativeName>
        <fullName evidence="13">Cell division protein FtsW</fullName>
    </alternativeName>
    <alternativeName>
        <fullName evidence="10">Cell wall polymerase</fullName>
    </alternativeName>
    <alternativeName>
        <fullName evidence="9">Peptidoglycan polymerase</fullName>
    </alternativeName>
</protein>
<comment type="caution">
    <text evidence="17">The sequence shown here is derived from an EMBL/GenBank/DDBJ whole genome shotgun (WGS) entry which is preliminary data.</text>
</comment>
<dbReference type="InterPro" id="IPR001182">
    <property type="entry name" value="FtsW/RodA"/>
</dbReference>
<evidence type="ECO:0000313" key="18">
    <source>
        <dbReference type="Proteomes" id="UP000785783"/>
    </source>
</evidence>
<keyword evidence="17" id="KW-0132">Cell division</keyword>
<dbReference type="EC" id="2.4.99.28" evidence="14"/>
<evidence type="ECO:0000256" key="12">
    <source>
        <dbReference type="ARBA" id="ARBA00041185"/>
    </source>
</evidence>
<reference evidence="17" key="1">
    <citation type="submission" date="2020-10" db="EMBL/GenBank/DDBJ databases">
        <title>Microbiome of the Black Sea water column analyzed by genome centric metagenomics.</title>
        <authorList>
            <person name="Cabello-Yeves P.J."/>
            <person name="Callieri C."/>
            <person name="Picazo A."/>
            <person name="Mehrshad M."/>
            <person name="Haro-Moreno J.M."/>
            <person name="Roda-Garcia J."/>
            <person name="Dzembekova N."/>
            <person name="Slabakova V."/>
            <person name="Slabakova N."/>
            <person name="Moncheva S."/>
            <person name="Rodriguez-Valera F."/>
        </authorList>
    </citation>
    <scope>NUCLEOTIDE SEQUENCE</scope>
    <source>
        <strain evidence="17">BS307-5m-G5</strain>
    </source>
</reference>
<comment type="catalytic activity">
    <reaction evidence="15">
        <text>[GlcNAc-(1-&gt;4)-Mur2Ac(oyl-L-Ala-gamma-D-Glu-L-Lys-D-Ala-D-Ala)](n)-di-trans,octa-cis-undecaprenyl diphosphate + beta-D-GlcNAc-(1-&gt;4)-Mur2Ac(oyl-L-Ala-gamma-D-Glu-L-Lys-D-Ala-D-Ala)-di-trans,octa-cis-undecaprenyl diphosphate = [GlcNAc-(1-&gt;4)-Mur2Ac(oyl-L-Ala-gamma-D-Glu-L-Lys-D-Ala-D-Ala)](n+1)-di-trans,octa-cis-undecaprenyl diphosphate + di-trans,octa-cis-undecaprenyl diphosphate + H(+)</text>
        <dbReference type="Rhea" id="RHEA:23708"/>
        <dbReference type="Rhea" id="RHEA-COMP:9602"/>
        <dbReference type="Rhea" id="RHEA-COMP:9603"/>
        <dbReference type="ChEBI" id="CHEBI:15378"/>
        <dbReference type="ChEBI" id="CHEBI:58405"/>
        <dbReference type="ChEBI" id="CHEBI:60033"/>
        <dbReference type="ChEBI" id="CHEBI:78435"/>
        <dbReference type="EC" id="2.4.99.28"/>
    </reaction>
</comment>
<keyword evidence="6" id="KW-0573">Peptidoglycan synthesis</keyword>
<dbReference type="PANTHER" id="PTHR30474:SF2">
    <property type="entry name" value="PEPTIDOGLYCAN GLYCOSYLTRANSFERASE FTSW-RELATED"/>
    <property type="match status" value="1"/>
</dbReference>
<keyword evidence="8 16" id="KW-0472">Membrane</keyword>
<organism evidence="17 18">
    <name type="scientific">PS1 clade bacterium</name>
    <dbReference type="NCBI Taxonomy" id="2175152"/>
    <lineage>
        <taxon>Bacteria</taxon>
        <taxon>Pseudomonadati</taxon>
        <taxon>Pseudomonadota</taxon>
        <taxon>Alphaproteobacteria</taxon>
        <taxon>PS1 clade</taxon>
    </lineage>
</organism>
<keyword evidence="5" id="KW-0133">Cell shape</keyword>
<evidence type="ECO:0000256" key="4">
    <source>
        <dbReference type="ARBA" id="ARBA00022692"/>
    </source>
</evidence>
<evidence type="ECO:0000256" key="15">
    <source>
        <dbReference type="ARBA" id="ARBA00049902"/>
    </source>
</evidence>
<gene>
    <name evidence="17" type="ORF">ISQ19_02865</name>
</gene>
<evidence type="ECO:0000256" key="9">
    <source>
        <dbReference type="ARBA" id="ARBA00032370"/>
    </source>
</evidence>
<dbReference type="GO" id="GO:0009252">
    <property type="term" value="P:peptidoglycan biosynthetic process"/>
    <property type="evidence" value="ECO:0007669"/>
    <property type="project" value="UniProtKB-KW"/>
</dbReference>
<proteinExistence type="inferred from homology"/>
<dbReference type="PANTHER" id="PTHR30474">
    <property type="entry name" value="CELL CYCLE PROTEIN"/>
    <property type="match status" value="1"/>
</dbReference>
<dbReference type="AlphaFoldDB" id="A0A937HG89"/>
<evidence type="ECO:0000256" key="6">
    <source>
        <dbReference type="ARBA" id="ARBA00022984"/>
    </source>
</evidence>
<name>A0A937HG89_9PROT</name>
<feature type="transmembrane region" description="Helical" evidence="16">
    <location>
        <begin position="309"/>
        <end position="330"/>
    </location>
</feature>
<dbReference type="Proteomes" id="UP000785783">
    <property type="component" value="Unassembled WGS sequence"/>
</dbReference>
<keyword evidence="4 16" id="KW-0812">Transmembrane</keyword>
<comment type="subcellular location">
    <subcellularLocation>
        <location evidence="1">Membrane</location>
        <topology evidence="1">Multi-pass membrane protein</topology>
    </subcellularLocation>
</comment>
<evidence type="ECO:0000256" key="11">
    <source>
        <dbReference type="ARBA" id="ARBA00038053"/>
    </source>
</evidence>
<keyword evidence="2" id="KW-0328">Glycosyltransferase</keyword>
<evidence type="ECO:0000256" key="16">
    <source>
        <dbReference type="SAM" id="Phobius"/>
    </source>
</evidence>
<dbReference type="Pfam" id="PF01098">
    <property type="entry name" value="FTSW_RODA_SPOVE"/>
    <property type="match status" value="1"/>
</dbReference>
<dbReference type="GO" id="GO:0015648">
    <property type="term" value="F:lipid-linked peptidoglycan transporter activity"/>
    <property type="evidence" value="ECO:0007669"/>
    <property type="project" value="TreeGrafter"/>
</dbReference>
<evidence type="ECO:0000256" key="14">
    <source>
        <dbReference type="ARBA" id="ARBA00044770"/>
    </source>
</evidence>
<feature type="transmembrane region" description="Helical" evidence="16">
    <location>
        <begin position="113"/>
        <end position="137"/>
    </location>
</feature>
<evidence type="ECO:0000256" key="8">
    <source>
        <dbReference type="ARBA" id="ARBA00023136"/>
    </source>
</evidence>
<dbReference type="GO" id="GO:0051301">
    <property type="term" value="P:cell division"/>
    <property type="evidence" value="ECO:0007669"/>
    <property type="project" value="UniProtKB-KW"/>
</dbReference>
<sequence length="390" mass="42069">MNMLSRTNRNPLATWWWTVDRQMVIGVLVLLGMGFFAALAASPAVAQHIGKSTYYFANKQLVFLVLAAIVFLAVSMLDAIWIRRLAVLMLVGAICGVVLTLFAGVTVKGASRWLYVFGVSIQPSEVLKPAFVVVVAWLMARQRARFKAYDIYGALALLLGCCFLLALQPDFGQTILLALVWMCLFYLAGGSLKLIAGMSAIGLAAGAYVYTAYPYFRSRIERFLDPSTGDTYQVDKAMDAIRSGGVTGVGPGDGKVKSILPDAHADYVFAVAAEEGGLLMGGFIILTFAFLVWRALWALRDENEHWVQLASAGLICLFGLQAIINLAVNLNLIPSKGMTLPFISYGGSSLIASAITMGMLVGLMRRRGTAHLRTRALPATALPVASGGRL</sequence>
<keyword evidence="3" id="KW-0808">Transferase</keyword>
<evidence type="ECO:0000256" key="5">
    <source>
        <dbReference type="ARBA" id="ARBA00022960"/>
    </source>
</evidence>
<feature type="transmembrane region" description="Helical" evidence="16">
    <location>
        <begin position="342"/>
        <end position="363"/>
    </location>
</feature>
<dbReference type="GO" id="GO:0008955">
    <property type="term" value="F:peptidoglycan glycosyltransferase activity"/>
    <property type="evidence" value="ECO:0007669"/>
    <property type="project" value="UniProtKB-EC"/>
</dbReference>
<keyword evidence="7 16" id="KW-1133">Transmembrane helix</keyword>
<feature type="transmembrane region" description="Helical" evidence="16">
    <location>
        <begin position="62"/>
        <end position="80"/>
    </location>
</feature>
<evidence type="ECO:0000256" key="10">
    <source>
        <dbReference type="ARBA" id="ARBA00033270"/>
    </source>
</evidence>